<organism evidence="6 7">
    <name type="scientific">Seriola lalandi dorsalis</name>
    <dbReference type="NCBI Taxonomy" id="1841481"/>
    <lineage>
        <taxon>Eukaryota</taxon>
        <taxon>Metazoa</taxon>
        <taxon>Chordata</taxon>
        <taxon>Craniata</taxon>
        <taxon>Vertebrata</taxon>
        <taxon>Euteleostomi</taxon>
        <taxon>Actinopterygii</taxon>
        <taxon>Neopterygii</taxon>
        <taxon>Teleostei</taxon>
        <taxon>Neoteleostei</taxon>
        <taxon>Acanthomorphata</taxon>
        <taxon>Carangaria</taxon>
        <taxon>Carangiformes</taxon>
        <taxon>Carangidae</taxon>
        <taxon>Seriola</taxon>
    </lineage>
</organism>
<sequence length="301" mass="33024">MTEENTDDKPQAFTENPSGVPSDEGASQTVKHKFTFSFDVVGEAPHVISELENITCSEDNTAVLECVITGEPAAEVEWYCNDIRLELTGGKYRVEVDDKVYRLYINSFTYTDAGVYKCVARNSAKTFSGKTRGRELTAVSLGSAKVQPQKFDLMVGNTSFDAKDDKVTETAPKCVIPLTNVTAAVGTPVILQCLVSGKPNPTAEWYKDGDRVADSRCIIQEKTTGHFNLLITNVTQTDSGEYTCKASNQHGTDSCTASLIVTGKTPVGPPFKLSLYLYVCLRERELYTHLTNILFTLKVLS</sequence>
<reference evidence="6" key="2">
    <citation type="submission" date="2025-09" db="UniProtKB">
        <authorList>
            <consortium name="Ensembl"/>
        </authorList>
    </citation>
    <scope>IDENTIFICATION</scope>
</reference>
<dbReference type="GO" id="GO:0045989">
    <property type="term" value="P:positive regulation of striated muscle contraction"/>
    <property type="evidence" value="ECO:0007669"/>
    <property type="project" value="UniProtKB-ARBA"/>
</dbReference>
<dbReference type="InterPro" id="IPR003598">
    <property type="entry name" value="Ig_sub2"/>
</dbReference>
<name>A0A3B4Y2F1_SERLL</name>
<dbReference type="Gene3D" id="2.60.40.10">
    <property type="entry name" value="Immunoglobulins"/>
    <property type="match status" value="2"/>
</dbReference>
<dbReference type="InterPro" id="IPR036179">
    <property type="entry name" value="Ig-like_dom_sf"/>
</dbReference>
<proteinExistence type="predicted"/>
<dbReference type="PROSITE" id="PS50835">
    <property type="entry name" value="IG_LIKE"/>
    <property type="match status" value="2"/>
</dbReference>
<dbReference type="Ensembl" id="ENSSLDT00000025801.1">
    <property type="protein sequence ID" value="ENSSLDP00000025015.1"/>
    <property type="gene ID" value="ENSSLDG00000019475.1"/>
</dbReference>
<keyword evidence="7" id="KW-1185">Reference proteome</keyword>
<dbReference type="SUPFAM" id="SSF48726">
    <property type="entry name" value="Immunoglobulin"/>
    <property type="match status" value="2"/>
</dbReference>
<evidence type="ECO:0000256" key="4">
    <source>
        <dbReference type="SAM" id="MobiDB-lite"/>
    </source>
</evidence>
<evidence type="ECO:0000256" key="3">
    <source>
        <dbReference type="ARBA" id="ARBA00023319"/>
    </source>
</evidence>
<dbReference type="AlphaFoldDB" id="A0A3B4Y2F1"/>
<dbReference type="InterPro" id="IPR003599">
    <property type="entry name" value="Ig_sub"/>
</dbReference>
<dbReference type="GO" id="GO:0004672">
    <property type="term" value="F:protein kinase activity"/>
    <property type="evidence" value="ECO:0007669"/>
    <property type="project" value="TreeGrafter"/>
</dbReference>
<dbReference type="InterPro" id="IPR013783">
    <property type="entry name" value="Ig-like_fold"/>
</dbReference>
<protein>
    <recommendedName>
        <fullName evidence="5">Ig-like domain-containing protein</fullName>
    </recommendedName>
</protein>
<dbReference type="GO" id="GO:0005737">
    <property type="term" value="C:cytoplasm"/>
    <property type="evidence" value="ECO:0007669"/>
    <property type="project" value="UniProtKB-SubCell"/>
</dbReference>
<accession>A0A3B4Y2F1</accession>
<dbReference type="GeneTree" id="ENSGT01110000267173"/>
<feature type="compositionally biased region" description="Polar residues" evidence="4">
    <location>
        <begin position="13"/>
        <end position="26"/>
    </location>
</feature>
<keyword evidence="2" id="KW-0963">Cytoplasm</keyword>
<dbReference type="InterPro" id="IPR013098">
    <property type="entry name" value="Ig_I-set"/>
</dbReference>
<feature type="domain" description="Ig-like" evidence="5">
    <location>
        <begin position="172"/>
        <end position="262"/>
    </location>
</feature>
<dbReference type="FunFam" id="2.60.40.10:FF:000107">
    <property type="entry name" value="Myosin, light chain kinase a"/>
    <property type="match status" value="1"/>
</dbReference>
<dbReference type="PANTHER" id="PTHR47633:SF14">
    <property type="entry name" value="IG-LIKE DOMAIN-CONTAINING PROTEIN"/>
    <property type="match status" value="1"/>
</dbReference>
<evidence type="ECO:0000313" key="6">
    <source>
        <dbReference type="Ensembl" id="ENSSLDP00000025015.1"/>
    </source>
</evidence>
<reference evidence="6" key="1">
    <citation type="submission" date="2025-08" db="UniProtKB">
        <authorList>
            <consortium name="Ensembl"/>
        </authorList>
    </citation>
    <scope>IDENTIFICATION</scope>
</reference>
<comment type="subcellular location">
    <subcellularLocation>
        <location evidence="1">Cytoplasm</location>
    </subcellularLocation>
</comment>
<dbReference type="SMART" id="SM00408">
    <property type="entry name" value="IGc2"/>
    <property type="match status" value="2"/>
</dbReference>
<dbReference type="FunFam" id="2.60.40.10:FF:000425">
    <property type="entry name" value="Myosin light chain kinase"/>
    <property type="match status" value="1"/>
</dbReference>
<dbReference type="Pfam" id="PF07679">
    <property type="entry name" value="I-set"/>
    <property type="match status" value="2"/>
</dbReference>
<feature type="region of interest" description="Disordered" evidence="4">
    <location>
        <begin position="1"/>
        <end position="26"/>
    </location>
</feature>
<dbReference type="GO" id="GO:0055013">
    <property type="term" value="P:cardiac muscle cell development"/>
    <property type="evidence" value="ECO:0007669"/>
    <property type="project" value="UniProtKB-ARBA"/>
</dbReference>
<dbReference type="GO" id="GO:0060298">
    <property type="term" value="P:positive regulation of sarcomere organization"/>
    <property type="evidence" value="ECO:0007669"/>
    <property type="project" value="UniProtKB-ARBA"/>
</dbReference>
<feature type="domain" description="Ig-like" evidence="5">
    <location>
        <begin position="45"/>
        <end position="137"/>
    </location>
</feature>
<dbReference type="SMART" id="SM00409">
    <property type="entry name" value="IG"/>
    <property type="match status" value="2"/>
</dbReference>
<evidence type="ECO:0000256" key="2">
    <source>
        <dbReference type="ARBA" id="ARBA00022490"/>
    </source>
</evidence>
<dbReference type="InterPro" id="IPR007110">
    <property type="entry name" value="Ig-like_dom"/>
</dbReference>
<keyword evidence="3" id="KW-0393">Immunoglobulin domain</keyword>
<dbReference type="Proteomes" id="UP000261360">
    <property type="component" value="Unplaced"/>
</dbReference>
<dbReference type="GO" id="GO:0003007">
    <property type="term" value="P:heart morphogenesis"/>
    <property type="evidence" value="ECO:0007669"/>
    <property type="project" value="UniProtKB-ARBA"/>
</dbReference>
<evidence type="ECO:0000256" key="1">
    <source>
        <dbReference type="ARBA" id="ARBA00004496"/>
    </source>
</evidence>
<evidence type="ECO:0000313" key="7">
    <source>
        <dbReference type="Proteomes" id="UP000261360"/>
    </source>
</evidence>
<evidence type="ECO:0000259" key="5">
    <source>
        <dbReference type="PROSITE" id="PS50835"/>
    </source>
</evidence>
<dbReference type="PANTHER" id="PTHR47633">
    <property type="entry name" value="IMMUNOGLOBULIN"/>
    <property type="match status" value="1"/>
</dbReference>